<evidence type="ECO:0000313" key="1">
    <source>
        <dbReference type="EMBL" id="KAI8554902.1"/>
    </source>
</evidence>
<sequence>MWVCSSRWLWLPRLSLMSCIQLPEGACKWQLIHGTKEGEIKPLGVSTEGRDLWVSDLIDPVTRQWKVEVVQSVLQAEDASVVRAIPLPCSDVKDRWVWHHTTNGIYSVRSGYESALAIQKFIAARSVNLRVVRPSALCAEALACRGALFFALELGMESIVVERDFLQIMQNGRKVQTMESIVVEGDSLQIVQMAGKERQCNT</sequence>
<reference evidence="1" key="1">
    <citation type="submission" date="2022-02" db="EMBL/GenBank/DDBJ databases">
        <title>Plant Genome Project.</title>
        <authorList>
            <person name="Zhang R.-G."/>
        </authorList>
    </citation>
    <scope>NUCLEOTIDE SEQUENCE</scope>
    <source>
        <strain evidence="1">AT1</strain>
    </source>
</reference>
<comment type="caution">
    <text evidence="1">The sequence shown here is derived from an EMBL/GenBank/DDBJ whole genome shotgun (WGS) entry which is preliminary data.</text>
</comment>
<proteinExistence type="predicted"/>
<organism evidence="1 2">
    <name type="scientific">Rhododendron molle</name>
    <name type="common">Chinese azalea</name>
    <name type="synonym">Azalea mollis</name>
    <dbReference type="NCBI Taxonomy" id="49168"/>
    <lineage>
        <taxon>Eukaryota</taxon>
        <taxon>Viridiplantae</taxon>
        <taxon>Streptophyta</taxon>
        <taxon>Embryophyta</taxon>
        <taxon>Tracheophyta</taxon>
        <taxon>Spermatophyta</taxon>
        <taxon>Magnoliopsida</taxon>
        <taxon>eudicotyledons</taxon>
        <taxon>Gunneridae</taxon>
        <taxon>Pentapetalae</taxon>
        <taxon>asterids</taxon>
        <taxon>Ericales</taxon>
        <taxon>Ericaceae</taxon>
        <taxon>Ericoideae</taxon>
        <taxon>Rhodoreae</taxon>
        <taxon>Rhododendron</taxon>
    </lineage>
</organism>
<keyword evidence="2" id="KW-1185">Reference proteome</keyword>
<protein>
    <submittedName>
        <fullName evidence="1">Uncharacterized protein</fullName>
    </submittedName>
</protein>
<name>A0ACC0NNF2_RHOML</name>
<dbReference type="Proteomes" id="UP001062846">
    <property type="component" value="Chromosome 5"/>
</dbReference>
<accession>A0ACC0NNF2</accession>
<dbReference type="EMBL" id="CM046392">
    <property type="protein sequence ID" value="KAI8554902.1"/>
    <property type="molecule type" value="Genomic_DNA"/>
</dbReference>
<evidence type="ECO:0000313" key="2">
    <source>
        <dbReference type="Proteomes" id="UP001062846"/>
    </source>
</evidence>
<gene>
    <name evidence="1" type="ORF">RHMOL_Rhmol05G0133200</name>
</gene>